<evidence type="ECO:0000313" key="7">
    <source>
        <dbReference type="EMBL" id="AJD49918.1"/>
    </source>
</evidence>
<dbReference type="HOGENOM" id="CLU_113736_3_1_6"/>
<feature type="transmembrane region" description="Helical" evidence="6">
    <location>
        <begin position="61"/>
        <end position="79"/>
    </location>
</feature>
<organism evidence="7 8">
    <name type="scientific">Isoalcanivorax pacificus W11-5</name>
    <dbReference type="NCBI Taxonomy" id="391936"/>
    <lineage>
        <taxon>Bacteria</taxon>
        <taxon>Pseudomonadati</taxon>
        <taxon>Pseudomonadota</taxon>
        <taxon>Gammaproteobacteria</taxon>
        <taxon>Oceanospirillales</taxon>
        <taxon>Alcanivoracaceae</taxon>
        <taxon>Isoalcanivorax</taxon>
    </lineage>
</organism>
<feature type="transmembrane region" description="Helical" evidence="6">
    <location>
        <begin position="37"/>
        <end position="54"/>
    </location>
</feature>
<feature type="transmembrane region" description="Helical" evidence="6">
    <location>
        <begin position="12"/>
        <end position="31"/>
    </location>
</feature>
<keyword evidence="4 6" id="KW-1133">Transmembrane helix</keyword>
<proteinExistence type="predicted"/>
<dbReference type="Proteomes" id="UP000006764">
    <property type="component" value="Chromosome"/>
</dbReference>
<dbReference type="GO" id="GO:0005886">
    <property type="term" value="C:plasma membrane"/>
    <property type="evidence" value="ECO:0007669"/>
    <property type="project" value="UniProtKB-SubCell"/>
</dbReference>
<name>A0A0B4XTV2_9GAMM</name>
<keyword evidence="8" id="KW-1185">Reference proteome</keyword>
<dbReference type="OrthoDB" id="385012at2"/>
<sequence length="126" mass="13470">MKTVTRGLRRVLELAVLVGLYLFGTALARWLGWPVPGGVIGLALLLAAFATGWVQPASVQWAAGLLLAEMLLFFVPALMSLLDYGALIRDAGLRILLVIGGSTLLVMLATALTVEGLCRWSVRHDA</sequence>
<reference evidence="7 8" key="1">
    <citation type="journal article" date="2012" name="J. Bacteriol.">
        <title>Genome sequence of an alkane-degrading bacterium, Alcanivorax pacificus type strain W11-5, isolated from deep sea sediment.</title>
        <authorList>
            <person name="Lai Q."/>
            <person name="Shao Z."/>
        </authorList>
    </citation>
    <scope>NUCLEOTIDE SEQUENCE [LARGE SCALE GENOMIC DNA]</scope>
    <source>
        <strain evidence="7 8">W11-5</strain>
    </source>
</reference>
<feature type="transmembrane region" description="Helical" evidence="6">
    <location>
        <begin position="91"/>
        <end position="114"/>
    </location>
</feature>
<protein>
    <submittedName>
        <fullName evidence="7">LrgA family protein</fullName>
    </submittedName>
</protein>
<dbReference type="RefSeq" id="WP_008734812.1">
    <property type="nucleotide sequence ID" value="NZ_CP004387.1"/>
</dbReference>
<dbReference type="AlphaFoldDB" id="A0A0B4XTV2"/>
<evidence type="ECO:0000256" key="6">
    <source>
        <dbReference type="SAM" id="Phobius"/>
    </source>
</evidence>
<dbReference type="PANTHER" id="PTHR33931:SF2">
    <property type="entry name" value="HOLIN-LIKE PROTEIN CIDA"/>
    <property type="match status" value="1"/>
</dbReference>
<evidence type="ECO:0000256" key="2">
    <source>
        <dbReference type="ARBA" id="ARBA00022475"/>
    </source>
</evidence>
<evidence type="ECO:0000256" key="4">
    <source>
        <dbReference type="ARBA" id="ARBA00022989"/>
    </source>
</evidence>
<keyword evidence="3 6" id="KW-0812">Transmembrane</keyword>
<dbReference type="EMBL" id="CP004387">
    <property type="protein sequence ID" value="AJD49918.1"/>
    <property type="molecule type" value="Genomic_DNA"/>
</dbReference>
<dbReference type="Pfam" id="PF03788">
    <property type="entry name" value="LrgA"/>
    <property type="match status" value="1"/>
</dbReference>
<dbReference type="STRING" id="391936.S7S_17530"/>
<evidence type="ECO:0000256" key="3">
    <source>
        <dbReference type="ARBA" id="ARBA00022692"/>
    </source>
</evidence>
<dbReference type="KEGG" id="apac:S7S_17530"/>
<accession>A0A0B4XTV2</accession>
<dbReference type="InterPro" id="IPR005538">
    <property type="entry name" value="LrgA/CidA"/>
</dbReference>
<keyword evidence="2" id="KW-1003">Cell membrane</keyword>
<dbReference type="PANTHER" id="PTHR33931">
    <property type="entry name" value="HOLIN-LIKE PROTEIN CIDA-RELATED"/>
    <property type="match status" value="1"/>
</dbReference>
<keyword evidence="5 6" id="KW-0472">Membrane</keyword>
<evidence type="ECO:0000256" key="1">
    <source>
        <dbReference type="ARBA" id="ARBA00004651"/>
    </source>
</evidence>
<evidence type="ECO:0000256" key="5">
    <source>
        <dbReference type="ARBA" id="ARBA00023136"/>
    </source>
</evidence>
<gene>
    <name evidence="7" type="ORF">S7S_17530</name>
</gene>
<comment type="subcellular location">
    <subcellularLocation>
        <location evidence="1">Cell membrane</location>
        <topology evidence="1">Multi-pass membrane protein</topology>
    </subcellularLocation>
</comment>
<evidence type="ECO:0000313" key="8">
    <source>
        <dbReference type="Proteomes" id="UP000006764"/>
    </source>
</evidence>